<dbReference type="AlphaFoldDB" id="A0A1G4KGT0"/>
<dbReference type="InterPro" id="IPR029071">
    <property type="entry name" value="Ubiquitin-like_domsf"/>
</dbReference>
<organism evidence="1 2">
    <name type="scientific">Lachancea meyersii CBS 8951</name>
    <dbReference type="NCBI Taxonomy" id="1266667"/>
    <lineage>
        <taxon>Eukaryota</taxon>
        <taxon>Fungi</taxon>
        <taxon>Dikarya</taxon>
        <taxon>Ascomycota</taxon>
        <taxon>Saccharomycotina</taxon>
        <taxon>Saccharomycetes</taxon>
        <taxon>Saccharomycetales</taxon>
        <taxon>Saccharomycetaceae</taxon>
        <taxon>Lachancea</taxon>
    </lineage>
</organism>
<proteinExistence type="predicted"/>
<dbReference type="Proteomes" id="UP000191144">
    <property type="component" value="Chromosome H"/>
</dbReference>
<gene>
    <name evidence="1" type="ORF">LAME_0H11496G</name>
</gene>
<protein>
    <submittedName>
        <fullName evidence="1">LAME_0H11496g1_1</fullName>
    </submittedName>
</protein>
<name>A0A1G4KGT0_9SACH</name>
<dbReference type="SUPFAM" id="SSF54236">
    <property type="entry name" value="Ubiquitin-like"/>
    <property type="match status" value="1"/>
</dbReference>
<keyword evidence="2" id="KW-1185">Reference proteome</keyword>
<evidence type="ECO:0000313" key="1">
    <source>
        <dbReference type="EMBL" id="SCV03571.1"/>
    </source>
</evidence>
<sequence>MRYLAGSAILVNVWTADIVPETSSRGHQRYLCIRAPKESSVARLLQYVHWKVQRDVNCEIDAVQQFCVKFKGRKLDPEQLVRDIDPTTVGAVTLNLEHCDQHTGSALNLDYDSSQDFSFTNLELELKVLSNGKSLTHQERGVPWTSTLGQILELATRIFNNIQLSDSNGTFTAHQYSLQGNIGIETIGHLQPSFLNIDHSNNDMQICDLLGFDFAPDTKSSCRVVFQVQEKPSDDSATIRFVSDAVLTVDTMVINAETTVHDVKDFICSVYGHSLRLAPEDVKLIYKGQLLRENTSSGLPSKALDYISERNDIKIHVHINQEYIETGPGFWNEVFSTSERFSFLRRTTENAHTIPPTPTTQQVPEINVSSASTNPSKAPQMFITESGAEIRRTGHYFEKVLISGQESFVQSGLFQPIQTFIELDGKKIELFPEDFVELRGAILLSQSALSRISSQFGFELNQLADYGSQLADEIVRTSHSGSNDDRAENVEAGVAQAEDVGRVAHLRRWTQTIMRTIYLILRNSVFFFVLFFQFSYVLRYTHLFLGTLLIIFKAVWSTPEIGEMWRELLADGREDIPSDEEIQLLEEEYKNRQLTRSFYNRFVSNVPVTDAIIDRLRANDQLRIKLAEDFKLDNHDSLQLLVPKLLEECISTQHDEIDMSNLHELFDPILKDVVEHVRDVSNMSAASKEVLKELRKFIYQKSSLPWHKSVLRKISQVSDEIYNGGMIRRLMPNVRPQVRGVRLLQRAVSNVLKLAALFIAVLIPRFQRQAVTEVERITAASRRRD</sequence>
<reference evidence="2" key="1">
    <citation type="submission" date="2016-03" db="EMBL/GenBank/DDBJ databases">
        <authorList>
            <person name="Devillers Hugo."/>
        </authorList>
    </citation>
    <scope>NUCLEOTIDE SEQUENCE [LARGE SCALE GENOMIC DNA]</scope>
</reference>
<accession>A0A1G4KGT0</accession>
<dbReference type="OrthoDB" id="4066580at2759"/>
<evidence type="ECO:0000313" key="2">
    <source>
        <dbReference type="Proteomes" id="UP000191144"/>
    </source>
</evidence>
<dbReference type="EMBL" id="LT598480">
    <property type="protein sequence ID" value="SCV03571.1"/>
    <property type="molecule type" value="Genomic_DNA"/>
</dbReference>